<reference evidence="3" key="1">
    <citation type="submission" date="2009-10" db="EMBL/GenBank/DDBJ databases">
        <title>Complete sequence of Bacillus selenitireducens MLS10.</title>
        <authorList>
            <consortium name="US DOE Joint Genome Institute"/>
            <person name="Lucas S."/>
            <person name="Copeland A."/>
            <person name="Lapidus A."/>
            <person name="Glavina del Rio T."/>
            <person name="Dalin E."/>
            <person name="Tice H."/>
            <person name="Bruce D."/>
            <person name="Goodwin L."/>
            <person name="Pitluck S."/>
            <person name="Sims D."/>
            <person name="Brettin T."/>
            <person name="Detter J.C."/>
            <person name="Han C."/>
            <person name="Larimer F."/>
            <person name="Land M."/>
            <person name="Hauser L."/>
            <person name="Kyrpides N."/>
            <person name="Ovchinnikova G."/>
            <person name="Stolz J."/>
        </authorList>
    </citation>
    <scope>NUCLEOTIDE SEQUENCE [LARGE SCALE GENOMIC DNA]</scope>
    <source>
        <strain evidence="3">MLS10</strain>
    </source>
</reference>
<dbReference type="Gene3D" id="3.40.190.10">
    <property type="entry name" value="Periplasmic binding protein-like II"/>
    <property type="match status" value="1"/>
</dbReference>
<evidence type="ECO:0000259" key="1">
    <source>
        <dbReference type="Pfam" id="PF12727"/>
    </source>
</evidence>
<dbReference type="KEGG" id="bse:Bsel_2923"/>
<accession>D6XZC7</accession>
<evidence type="ECO:0000313" key="4">
    <source>
        <dbReference type="Proteomes" id="UP000000271"/>
    </source>
</evidence>
<dbReference type="AlphaFoldDB" id="D6XZC7"/>
<evidence type="ECO:0000313" key="3">
    <source>
        <dbReference type="EMBL" id="ADI00412.1"/>
    </source>
</evidence>
<protein>
    <submittedName>
        <fullName evidence="3">DNA binding domain protein, excisionase family</fullName>
    </submittedName>
</protein>
<dbReference type="InterPro" id="IPR010093">
    <property type="entry name" value="SinI_DNA-bd"/>
</dbReference>
<organism evidence="3 4">
    <name type="scientific">Bacillus selenitireducens (strain ATCC 700615 / DSM 15326 / MLS10)</name>
    <dbReference type="NCBI Taxonomy" id="439292"/>
    <lineage>
        <taxon>Bacteria</taxon>
        <taxon>Bacillati</taxon>
        <taxon>Bacillota</taxon>
        <taxon>Bacilli</taxon>
        <taxon>Bacillales</taxon>
        <taxon>Bacillaceae</taxon>
        <taxon>Salisediminibacterium</taxon>
    </lineage>
</organism>
<dbReference type="SUPFAM" id="SSF53850">
    <property type="entry name" value="Periplasmic binding protein-like II"/>
    <property type="match status" value="1"/>
</dbReference>
<dbReference type="eggNOG" id="COG1910">
    <property type="taxonomic scope" value="Bacteria"/>
</dbReference>
<name>D6XZC7_BACIE</name>
<dbReference type="Pfam" id="PF12727">
    <property type="entry name" value="PBP_like"/>
    <property type="match status" value="1"/>
</dbReference>
<dbReference type="RefSeq" id="WP_013173824.1">
    <property type="nucleotide sequence ID" value="NC_014219.1"/>
</dbReference>
<dbReference type="InterPro" id="IPR041657">
    <property type="entry name" value="HTH_17"/>
</dbReference>
<dbReference type="HOGENOM" id="CLU_053344_0_0_9"/>
<sequence>MTGKVYTPDEVAALLQISKQTVYELIKRRELAAFKVGNKMRIEEKHLEAYKTRQSTFYEGEADGAQDPEPEPVLHHSDQKAIRLSGSHDLLLEKFVQHAYKDPADPLLIQAGYVGSIEGAMALYRGDADVAAMHVFDPDTNTYNLPFIRQLFASEAVTVVHLAKRRQGLIVTGGNPKAITVWKDLARQDVRFVNRQKGAGTRQLLDDHLNREGIRGQDVQGYGEEEWTHYAAAAHLLNGSADVTLGIEPVARMLGLGFIPLVEESFDLVFRWTDENRENLYRLHKRLQDERIKARLDDIPGYDLSAIGTVRYTSGQAPI</sequence>
<dbReference type="NCBIfam" id="TIGR01764">
    <property type="entry name" value="excise"/>
    <property type="match status" value="1"/>
</dbReference>
<dbReference type="Proteomes" id="UP000000271">
    <property type="component" value="Chromosome"/>
</dbReference>
<dbReference type="GO" id="GO:0003677">
    <property type="term" value="F:DNA binding"/>
    <property type="evidence" value="ECO:0007669"/>
    <property type="project" value="InterPro"/>
</dbReference>
<dbReference type="EMBL" id="CP001791">
    <property type="protein sequence ID" value="ADI00412.1"/>
    <property type="molecule type" value="Genomic_DNA"/>
</dbReference>
<dbReference type="Pfam" id="PF12728">
    <property type="entry name" value="HTH_17"/>
    <property type="match status" value="1"/>
</dbReference>
<feature type="domain" description="PBP" evidence="1">
    <location>
        <begin position="106"/>
        <end position="285"/>
    </location>
</feature>
<dbReference type="InterPro" id="IPR024370">
    <property type="entry name" value="PBP_domain"/>
</dbReference>
<proteinExistence type="predicted"/>
<feature type="domain" description="Helix-turn-helix" evidence="2">
    <location>
        <begin position="5"/>
        <end position="55"/>
    </location>
</feature>
<keyword evidence="4" id="KW-1185">Reference proteome</keyword>
<dbReference type="STRING" id="439292.Bsel_2923"/>
<evidence type="ECO:0000259" key="2">
    <source>
        <dbReference type="Pfam" id="PF12728"/>
    </source>
</evidence>
<dbReference type="PANTHER" id="PTHR38431">
    <property type="entry name" value="BLL2305 PROTEIN"/>
    <property type="match status" value="1"/>
</dbReference>
<gene>
    <name evidence="3" type="ordered locus">Bsel_2923</name>
</gene>
<dbReference type="PANTHER" id="PTHR38431:SF1">
    <property type="entry name" value="BLL2305 PROTEIN"/>
    <property type="match status" value="1"/>
</dbReference>